<dbReference type="OrthoDB" id="7955789at2"/>
<dbReference type="RefSeq" id="WP_150096946.1">
    <property type="nucleotide sequence ID" value="NZ_VWPL01000009.1"/>
</dbReference>
<proteinExistence type="predicted"/>
<accession>A0A5M6I2R1</accession>
<evidence type="ECO:0000313" key="2">
    <source>
        <dbReference type="EMBL" id="KAA5602088.1"/>
    </source>
</evidence>
<name>A0A5M6I2R1_9HYPH</name>
<keyword evidence="3" id="KW-1185">Reference proteome</keyword>
<feature type="signal peptide" evidence="1">
    <location>
        <begin position="1"/>
        <end position="28"/>
    </location>
</feature>
<comment type="caution">
    <text evidence="2">The sequence shown here is derived from an EMBL/GenBank/DDBJ whole genome shotgun (WGS) entry which is preliminary data.</text>
</comment>
<evidence type="ECO:0000256" key="1">
    <source>
        <dbReference type="SAM" id="SignalP"/>
    </source>
</evidence>
<organism evidence="2 3">
    <name type="scientific">Blastochloris sulfoviridis</name>
    <dbReference type="NCBI Taxonomy" id="50712"/>
    <lineage>
        <taxon>Bacteria</taxon>
        <taxon>Pseudomonadati</taxon>
        <taxon>Pseudomonadota</taxon>
        <taxon>Alphaproteobacteria</taxon>
        <taxon>Hyphomicrobiales</taxon>
        <taxon>Blastochloridaceae</taxon>
        <taxon>Blastochloris</taxon>
    </lineage>
</organism>
<protein>
    <submittedName>
        <fullName evidence="2">Uncharacterized protein</fullName>
    </submittedName>
</protein>
<sequence length="316" mass="34358">MPMPSCPSRRQALLLAAALAALPSESRAAQQDFVDSLIRRISGTLASSRDNPDWRKKYDLALRNIEDLKKTLQYGGRISSNPVAPLRAELGERLKELRDEWEAYTKAEQKIEALRKKEAQGTIADIGGEMISRIVPRPGVLTPLAQAKTKNAEIIRQDFARLKTFDEALIKIREYKKYMLPAIRDTRDRYHGLVPLMEAWAALTPVSFDGSYSGSFQGTASGSLAFTVSNGRISGTVQGRAGGDPVQGKFSGSVTEDGTISTSLSGTLRDSSKYNLGTFTFSGNLNGRINSAIASGNWAGANKHGSQSGSWSASRR</sequence>
<reference evidence="2 3" key="1">
    <citation type="submission" date="2019-09" db="EMBL/GenBank/DDBJ databases">
        <title>Draft Whole-Genome sequence of Blastochloris sulfoviridis DSM 729.</title>
        <authorList>
            <person name="Meyer T.E."/>
            <person name="Kyndt J.A."/>
        </authorList>
    </citation>
    <scope>NUCLEOTIDE SEQUENCE [LARGE SCALE GENOMIC DNA]</scope>
    <source>
        <strain evidence="2 3">DSM 729</strain>
    </source>
</reference>
<feature type="chain" id="PRO_5024393116" evidence="1">
    <location>
        <begin position="29"/>
        <end position="316"/>
    </location>
</feature>
<evidence type="ECO:0000313" key="3">
    <source>
        <dbReference type="Proteomes" id="UP000323886"/>
    </source>
</evidence>
<gene>
    <name evidence="2" type="ORF">F1193_06885</name>
</gene>
<dbReference type="AlphaFoldDB" id="A0A5M6I2R1"/>
<dbReference type="Proteomes" id="UP000323886">
    <property type="component" value="Unassembled WGS sequence"/>
</dbReference>
<keyword evidence="1" id="KW-0732">Signal</keyword>
<dbReference type="EMBL" id="VWPL01000009">
    <property type="protein sequence ID" value="KAA5602088.1"/>
    <property type="molecule type" value="Genomic_DNA"/>
</dbReference>